<dbReference type="Gene3D" id="3.40.50.150">
    <property type="entry name" value="Vaccinia Virus protein VP39"/>
    <property type="match status" value="1"/>
</dbReference>
<dbReference type="InterPro" id="IPR006342">
    <property type="entry name" value="FkbM_mtfrase"/>
</dbReference>
<keyword evidence="3" id="KW-1185">Reference proteome</keyword>
<dbReference type="Proteomes" id="UP001056374">
    <property type="component" value="Chromosome"/>
</dbReference>
<dbReference type="SUPFAM" id="SSF53335">
    <property type="entry name" value="S-adenosyl-L-methionine-dependent methyltransferases"/>
    <property type="match status" value="1"/>
</dbReference>
<evidence type="ECO:0000313" key="3">
    <source>
        <dbReference type="Proteomes" id="UP001056374"/>
    </source>
</evidence>
<evidence type="ECO:0000259" key="1">
    <source>
        <dbReference type="Pfam" id="PF05050"/>
    </source>
</evidence>
<dbReference type="RefSeq" id="WP_252549177.1">
    <property type="nucleotide sequence ID" value="NZ_CP099468.1"/>
</dbReference>
<evidence type="ECO:0000313" key="2">
    <source>
        <dbReference type="EMBL" id="USQ84781.1"/>
    </source>
</evidence>
<gene>
    <name evidence="2" type="ORF">NFX46_13855</name>
</gene>
<protein>
    <submittedName>
        <fullName evidence="2">FkbM family methyltransferase</fullName>
    </submittedName>
</protein>
<dbReference type="NCBIfam" id="TIGR01444">
    <property type="entry name" value="fkbM_fam"/>
    <property type="match status" value="1"/>
</dbReference>
<dbReference type="Pfam" id="PF05050">
    <property type="entry name" value="Methyltransf_21"/>
    <property type="match status" value="1"/>
</dbReference>
<dbReference type="GO" id="GO:0008168">
    <property type="term" value="F:methyltransferase activity"/>
    <property type="evidence" value="ECO:0007669"/>
    <property type="project" value="UniProtKB-KW"/>
</dbReference>
<name>A0ABY4Z743_9ACTN</name>
<dbReference type="PANTHER" id="PTHR36973:SF4">
    <property type="entry name" value="NODULATION PROTEIN"/>
    <property type="match status" value="1"/>
</dbReference>
<keyword evidence="2" id="KW-0489">Methyltransferase</keyword>
<proteinExistence type="predicted"/>
<dbReference type="EMBL" id="CP099468">
    <property type="protein sequence ID" value="USQ84781.1"/>
    <property type="molecule type" value="Genomic_DNA"/>
</dbReference>
<reference evidence="2" key="1">
    <citation type="submission" date="2022-06" db="EMBL/GenBank/DDBJ databases">
        <title>Complete genome sequence of soil microorganisms Streptomyces sp. Qhu-M197 isolated from Alpine meadows habitats on the Tibetan Plateau.</title>
        <authorList>
            <person name="Zhang B."/>
            <person name="Xiang X."/>
            <person name="Fan J."/>
        </authorList>
    </citation>
    <scope>NUCLEOTIDE SEQUENCE</scope>
    <source>
        <strain evidence="2">Qhu-M197</strain>
    </source>
</reference>
<dbReference type="GO" id="GO:0032259">
    <property type="term" value="P:methylation"/>
    <property type="evidence" value="ECO:0007669"/>
    <property type="project" value="UniProtKB-KW"/>
</dbReference>
<feature type="domain" description="Methyltransferase FkbM" evidence="1">
    <location>
        <begin position="113"/>
        <end position="249"/>
    </location>
</feature>
<keyword evidence="2" id="KW-0808">Transferase</keyword>
<dbReference type="PANTHER" id="PTHR36973">
    <property type="entry name" value="SLL1456 PROTEIN-RELATED"/>
    <property type="match status" value="1"/>
</dbReference>
<dbReference type="InterPro" id="IPR029063">
    <property type="entry name" value="SAM-dependent_MTases_sf"/>
</dbReference>
<organism evidence="2 3">
    <name type="scientific">Streptomyces phaeoluteigriseus</name>
    <dbReference type="NCBI Taxonomy" id="114686"/>
    <lineage>
        <taxon>Bacteria</taxon>
        <taxon>Bacillati</taxon>
        <taxon>Actinomycetota</taxon>
        <taxon>Actinomycetes</taxon>
        <taxon>Kitasatosporales</taxon>
        <taxon>Streptomycetaceae</taxon>
        <taxon>Streptomyces</taxon>
        <taxon>Streptomyces aurantiacus group</taxon>
    </lineage>
</organism>
<accession>A0ABY4Z743</accession>
<dbReference type="InterPro" id="IPR053188">
    <property type="entry name" value="FkbM_Methyltransferase"/>
</dbReference>
<sequence length="314" mass="34320">MQTPYRRLLRLMPRIGVQVTDIAPGTALVSRSATPLSVTGADKGTWIVRRTKGGVAQAPGATAVRLGETGAVLFVDAAAGRDERALQLAAAEYLCTQHVAAMLALYEANCVFDVGANSGQYARRLRRLGYAGRIVSFEPTSETFAKLEKAAAQDPDWHVYRCGLGREETTAEIHTGWKTMNSLLGPSDYGKDRYGRFNRSETEEIRIRRLDEVMDEALDGLSDPRPYLKMDTQGYDLEVFAGAGKRVEEFVGMQSEVAVLRLYEGSPGMGEAVATYEAAGFGITGMYPVTREATTGRVIEFDCVLMRAEATPKQ</sequence>